<sequence>MSSFDVFGKHADGDVEQLQGNQTPPTALDWPELGIADRTYDIGNSQPGPYYINQQEPATALPSDNVPVQDTMGAEGFWFWDTADSINKPNGVQVSGTYRQLYDTHPDLQQHILMLYQSIALADLDNSQYAARDAPPAQEDDIFAHNIEQPGAEQSQTLLHRIADRNARSPSQTQPADDAIHINTVESSATPNTQVVPQARVLPDANPIAESEPGDKMKKQAAAVAVAGVDAEDEAEAEGVAEKETENDWKAPAMTTPESPKHSAHLQQSAPPAAPRQPAANAPRYISDIASPEEAHSIVDHPDPKHCRKLEVEGDDFVDVKTNKLHLFAEKFFDAMLTPGVDNPTGHVFKAEAKDKFDKQQSGNLKKIQTLLKTKLQQREARASCILAFEAAIFVHEIGVPKDLFDQFKEKGARKSDRYAHLDVGSICSRRLEKMVQQVADYKLVAVDLLNGKKMHRLAYDPEYYSEQKIGYLVSNTTRQATTDSLNAERIKKKQDKDASKQGAKTVASKKRKRTAEADSEQEAGAVDEPDEEERDAKRAK</sequence>
<feature type="compositionally biased region" description="Acidic residues" evidence="1">
    <location>
        <begin position="518"/>
        <end position="534"/>
    </location>
</feature>
<feature type="region of interest" description="Disordered" evidence="1">
    <location>
        <begin position="205"/>
        <end position="280"/>
    </location>
</feature>
<organism evidence="2 3">
    <name type="scientific">Oleoguttula mirabilis</name>
    <dbReference type="NCBI Taxonomy" id="1507867"/>
    <lineage>
        <taxon>Eukaryota</taxon>
        <taxon>Fungi</taxon>
        <taxon>Dikarya</taxon>
        <taxon>Ascomycota</taxon>
        <taxon>Pezizomycotina</taxon>
        <taxon>Dothideomycetes</taxon>
        <taxon>Dothideomycetidae</taxon>
        <taxon>Mycosphaerellales</taxon>
        <taxon>Teratosphaeriaceae</taxon>
        <taxon>Oleoguttula</taxon>
    </lineage>
</organism>
<proteinExistence type="predicted"/>
<keyword evidence="3" id="KW-1185">Reference proteome</keyword>
<evidence type="ECO:0000313" key="2">
    <source>
        <dbReference type="EMBL" id="KAK4543579.1"/>
    </source>
</evidence>
<feature type="compositionally biased region" description="Acidic residues" evidence="1">
    <location>
        <begin position="230"/>
        <end position="239"/>
    </location>
</feature>
<feature type="compositionally biased region" description="Basic and acidic residues" evidence="1">
    <location>
        <begin position="240"/>
        <end position="249"/>
    </location>
</feature>
<comment type="caution">
    <text evidence="2">The sequence shown here is derived from an EMBL/GenBank/DDBJ whole genome shotgun (WGS) entry which is preliminary data.</text>
</comment>
<reference evidence="2 3" key="1">
    <citation type="submission" date="2021-11" db="EMBL/GenBank/DDBJ databases">
        <title>Black yeast isolated from Biological Soil Crust.</title>
        <authorList>
            <person name="Kurbessoian T."/>
        </authorList>
    </citation>
    <scope>NUCLEOTIDE SEQUENCE [LARGE SCALE GENOMIC DNA]</scope>
    <source>
        <strain evidence="2 3">CCFEE 5522</strain>
    </source>
</reference>
<dbReference type="Proteomes" id="UP001324427">
    <property type="component" value="Unassembled WGS sequence"/>
</dbReference>
<feature type="region of interest" description="Disordered" evidence="1">
    <location>
        <begin position="484"/>
        <end position="541"/>
    </location>
</feature>
<gene>
    <name evidence="2" type="ORF">LTR36_005474</name>
</gene>
<feature type="compositionally biased region" description="Basic and acidic residues" evidence="1">
    <location>
        <begin position="487"/>
        <end position="500"/>
    </location>
</feature>
<evidence type="ECO:0000313" key="3">
    <source>
        <dbReference type="Proteomes" id="UP001324427"/>
    </source>
</evidence>
<dbReference type="AlphaFoldDB" id="A0AAV9JFL5"/>
<feature type="region of interest" description="Disordered" evidence="1">
    <location>
        <begin position="1"/>
        <end position="30"/>
    </location>
</feature>
<dbReference type="EMBL" id="JAVFHQ010000031">
    <property type="protein sequence ID" value="KAK4543579.1"/>
    <property type="molecule type" value="Genomic_DNA"/>
</dbReference>
<accession>A0AAV9JFL5</accession>
<name>A0AAV9JFL5_9PEZI</name>
<evidence type="ECO:0000256" key="1">
    <source>
        <dbReference type="SAM" id="MobiDB-lite"/>
    </source>
</evidence>
<protein>
    <submittedName>
        <fullName evidence="2">Uncharacterized protein</fullName>
    </submittedName>
</protein>